<evidence type="ECO:0000256" key="4">
    <source>
        <dbReference type="ARBA" id="ARBA00022695"/>
    </source>
</evidence>
<dbReference type="PROSITE" id="PS50126">
    <property type="entry name" value="S1"/>
    <property type="match status" value="1"/>
</dbReference>
<evidence type="ECO:0000256" key="5">
    <source>
        <dbReference type="ARBA" id="ARBA00022723"/>
    </source>
</evidence>
<dbReference type="SUPFAM" id="SSF54211">
    <property type="entry name" value="Ribosomal protein S5 domain 2-like"/>
    <property type="match status" value="2"/>
</dbReference>
<dbReference type="SUPFAM" id="SSF50249">
    <property type="entry name" value="Nucleic acid-binding proteins"/>
    <property type="match status" value="1"/>
</dbReference>
<comment type="function">
    <text evidence="8">Involved in mRNA degradation. Catalyzes the phosphorolysis of single-stranded polyribonucleotides processively in the 3'- to 5'-direction.</text>
</comment>
<dbReference type="Proteomes" id="UP000485562">
    <property type="component" value="Unassembled WGS sequence"/>
</dbReference>
<dbReference type="SUPFAM" id="SSF46915">
    <property type="entry name" value="Polynucleotide phosphorylase/guanosine pentaphosphate synthase (PNPase/GPSI), domain 3"/>
    <property type="match status" value="1"/>
</dbReference>
<evidence type="ECO:0000259" key="10">
    <source>
        <dbReference type="PROSITE" id="PS50126"/>
    </source>
</evidence>
<comment type="similarity">
    <text evidence="1 8">Belongs to the polyribonucleotide nucleotidyltransferase family.</text>
</comment>
<dbReference type="GO" id="GO:0000175">
    <property type="term" value="F:3'-5'-RNA exonuclease activity"/>
    <property type="evidence" value="ECO:0007669"/>
    <property type="project" value="TreeGrafter"/>
</dbReference>
<dbReference type="Pfam" id="PF01138">
    <property type="entry name" value="RNase_PH"/>
    <property type="match status" value="2"/>
</dbReference>
<dbReference type="InterPro" id="IPR015847">
    <property type="entry name" value="ExoRNase_PH_dom2"/>
</dbReference>
<dbReference type="CDD" id="cd11364">
    <property type="entry name" value="RNase_PH_PNPase_2"/>
    <property type="match status" value="1"/>
</dbReference>
<dbReference type="InterPro" id="IPR004088">
    <property type="entry name" value="KH_dom_type_1"/>
</dbReference>
<dbReference type="InterPro" id="IPR012340">
    <property type="entry name" value="NA-bd_OB-fold"/>
</dbReference>
<dbReference type="InterPro" id="IPR036612">
    <property type="entry name" value="KH_dom_type_1_sf"/>
</dbReference>
<feature type="domain" description="S1 motif" evidence="10">
    <location>
        <begin position="612"/>
        <end position="680"/>
    </location>
</feature>
<dbReference type="Gene3D" id="3.30.1370.10">
    <property type="entry name" value="K Homology domain, type 1"/>
    <property type="match status" value="1"/>
</dbReference>
<dbReference type="InterPro" id="IPR036456">
    <property type="entry name" value="PNPase_PH_RNA-bd_sf"/>
</dbReference>
<dbReference type="GO" id="GO:0006396">
    <property type="term" value="P:RNA processing"/>
    <property type="evidence" value="ECO:0007669"/>
    <property type="project" value="InterPro"/>
</dbReference>
<evidence type="ECO:0000256" key="6">
    <source>
        <dbReference type="ARBA" id="ARBA00022842"/>
    </source>
</evidence>
<name>A0A1V6C4J2_UNCT6</name>
<dbReference type="FunFam" id="3.30.1370.10:FF:000001">
    <property type="entry name" value="Polyribonucleotide nucleotidyltransferase"/>
    <property type="match status" value="1"/>
</dbReference>
<keyword evidence="6 8" id="KW-0460">Magnesium</keyword>
<dbReference type="CDD" id="cd02393">
    <property type="entry name" value="KH-I_PNPase"/>
    <property type="match status" value="1"/>
</dbReference>
<dbReference type="NCBIfam" id="NF008805">
    <property type="entry name" value="PRK11824.1"/>
    <property type="match status" value="1"/>
</dbReference>
<dbReference type="SUPFAM" id="SSF54791">
    <property type="entry name" value="Eukaryotic type KH-domain (KH-domain type I)"/>
    <property type="match status" value="1"/>
</dbReference>
<dbReference type="InterPro" id="IPR015848">
    <property type="entry name" value="PNPase_PH_RNA-bd_bac/org-type"/>
</dbReference>
<dbReference type="CDD" id="cd04472">
    <property type="entry name" value="S1_PNPase"/>
    <property type="match status" value="1"/>
</dbReference>
<dbReference type="Gene3D" id="2.40.50.140">
    <property type="entry name" value="Nucleic acid-binding proteins"/>
    <property type="match status" value="1"/>
</dbReference>
<keyword evidence="3 8" id="KW-0808">Transferase</keyword>
<dbReference type="CDD" id="cd11363">
    <property type="entry name" value="RNase_PH_PNPase_1"/>
    <property type="match status" value="1"/>
</dbReference>
<dbReference type="PANTHER" id="PTHR11252:SF0">
    <property type="entry name" value="POLYRIBONUCLEOTIDE NUCLEOTIDYLTRANSFERASE 1, MITOCHONDRIAL"/>
    <property type="match status" value="1"/>
</dbReference>
<organism evidence="11">
    <name type="scientific">candidate division TA06 bacterium ADurb.Bin131</name>
    <dbReference type="NCBI Taxonomy" id="1852827"/>
    <lineage>
        <taxon>Bacteria</taxon>
        <taxon>Bacteria division TA06</taxon>
    </lineage>
</organism>
<dbReference type="Pfam" id="PF03726">
    <property type="entry name" value="PNPase"/>
    <property type="match status" value="1"/>
</dbReference>
<dbReference type="FunFam" id="3.30.230.70:FF:000001">
    <property type="entry name" value="Polyribonucleotide nucleotidyltransferase"/>
    <property type="match status" value="1"/>
</dbReference>
<evidence type="ECO:0000256" key="2">
    <source>
        <dbReference type="ARBA" id="ARBA00022490"/>
    </source>
</evidence>
<evidence type="ECO:0000256" key="7">
    <source>
        <dbReference type="ARBA" id="ARBA00022884"/>
    </source>
</evidence>
<dbReference type="SMART" id="SM00316">
    <property type="entry name" value="S1"/>
    <property type="match status" value="1"/>
</dbReference>
<dbReference type="Pfam" id="PF03725">
    <property type="entry name" value="RNase_PH_C"/>
    <property type="match status" value="1"/>
</dbReference>
<feature type="region of interest" description="Disordered" evidence="9">
    <location>
        <begin position="678"/>
        <end position="714"/>
    </location>
</feature>
<dbReference type="NCBIfam" id="TIGR03591">
    <property type="entry name" value="polynuc_phos"/>
    <property type="match status" value="1"/>
</dbReference>
<dbReference type="GO" id="GO:0005829">
    <property type="term" value="C:cytosol"/>
    <property type="evidence" value="ECO:0007669"/>
    <property type="project" value="UniProtKB-ARBA"/>
</dbReference>
<accession>A0A1V6C4J2</accession>
<dbReference type="GO" id="GO:0006402">
    <property type="term" value="P:mRNA catabolic process"/>
    <property type="evidence" value="ECO:0007669"/>
    <property type="project" value="UniProtKB-UniRule"/>
</dbReference>
<comment type="cofactor">
    <cofactor evidence="8">
        <name>Mg(2+)</name>
        <dbReference type="ChEBI" id="CHEBI:18420"/>
    </cofactor>
</comment>
<dbReference type="GO" id="GO:0000287">
    <property type="term" value="F:magnesium ion binding"/>
    <property type="evidence" value="ECO:0007669"/>
    <property type="project" value="UniProtKB-UniRule"/>
</dbReference>
<dbReference type="InterPro" id="IPR036345">
    <property type="entry name" value="ExoRNase_PH_dom2_sf"/>
</dbReference>
<dbReference type="InterPro" id="IPR027408">
    <property type="entry name" value="PNPase/RNase_PH_dom_sf"/>
</dbReference>
<dbReference type="Gene3D" id="3.30.230.70">
    <property type="entry name" value="GHMP Kinase, N-terminal domain"/>
    <property type="match status" value="2"/>
</dbReference>
<dbReference type="InterPro" id="IPR001247">
    <property type="entry name" value="ExoRNase_PH_dom1"/>
</dbReference>
<evidence type="ECO:0000313" key="11">
    <source>
        <dbReference type="EMBL" id="OQB71761.1"/>
    </source>
</evidence>
<evidence type="ECO:0000256" key="1">
    <source>
        <dbReference type="ARBA" id="ARBA00007404"/>
    </source>
</evidence>
<feature type="binding site" evidence="8">
    <location>
        <position position="482"/>
    </location>
    <ligand>
        <name>Mg(2+)</name>
        <dbReference type="ChEBI" id="CHEBI:18420"/>
    </ligand>
</feature>
<evidence type="ECO:0000256" key="9">
    <source>
        <dbReference type="SAM" id="MobiDB-lite"/>
    </source>
</evidence>
<keyword evidence="4 8" id="KW-0548">Nucleotidyltransferase</keyword>
<evidence type="ECO:0000256" key="8">
    <source>
        <dbReference type="HAMAP-Rule" id="MF_01595"/>
    </source>
</evidence>
<keyword evidence="7 8" id="KW-0694">RNA-binding</keyword>
<proteinExistence type="inferred from homology"/>
<dbReference type="FunFam" id="2.40.50.140:FF:000189">
    <property type="entry name" value="Polyribonucleotide nucleotidyltransferase, putative"/>
    <property type="match status" value="1"/>
</dbReference>
<dbReference type="PROSITE" id="PS50084">
    <property type="entry name" value="KH_TYPE_1"/>
    <property type="match status" value="1"/>
</dbReference>
<dbReference type="SUPFAM" id="SSF55666">
    <property type="entry name" value="Ribonuclease PH domain 2-like"/>
    <property type="match status" value="2"/>
</dbReference>
<dbReference type="InterPro" id="IPR020568">
    <property type="entry name" value="Ribosomal_Su5_D2-typ_SF"/>
</dbReference>
<dbReference type="InterPro" id="IPR012162">
    <property type="entry name" value="PNPase"/>
</dbReference>
<feature type="binding site" evidence="8">
    <location>
        <position position="476"/>
    </location>
    <ligand>
        <name>Mg(2+)</name>
        <dbReference type="ChEBI" id="CHEBI:18420"/>
    </ligand>
</feature>
<dbReference type="Pfam" id="PF00575">
    <property type="entry name" value="S1"/>
    <property type="match status" value="1"/>
</dbReference>
<sequence>MTQKLEIDLGGKRIIIETGLLAKQAAGSVTVSCGETVVLVAVTSRKSTEVRDFFPLTCDYREQTSAAGKIPGGFFKREGRPSEREILVSRLIDRSIRPLFPDDFTDEVQIVSFVFSADQENDPDILSVIGASCGVLLSGLPVASPVGCIRIGKIGERFIVNPTISELDSSDLNLVLSGTENSLVMLEGWAKEISENVFIEAVKTGFECVQPLVKTISQWKTDTVYQSTCVNIDQQMNDSVASFINDKMKSIWMYPEKKQRNEFYDSMFEELKTSCSEEKHAELKLIFKKNLEKTIRETILFSGKRFDGRKPDDVRDIECRIGLLPRTHGSSLFTRGQTQCIASVTLGTKHDQQIIDGLFEETSKRFMLHYNFPPFSVGETGPIRAPSRREIGHGALAERSLQPLIPAEDIFPYTIRIVANILESNGSSSMATVCASSLALMDGGIPLKRHVAGIALGMIKEGERYILLTDIAGEEDHVGDLDLKIAGTSVGITGFQMDVKTTEFSWNILSEAVMQSKQARDKILGIMNSAIKEPRPEISKYAPRIVSLKVSPDKIGLIIGGGGKTIRKIIEETGAEIDIEDDGTVSIYSTEMENCQKAVDRIKSMVEEPEVDRIYEGTVTRIFNFGAMVKFLNDQEGLVHISELAPYRVNKVEDVVNIGEKIKVKFIGFDEQGRANLSRKQALTPEEIEKEKQKSSKYPSHRYEKPTQKPHRKY</sequence>
<dbReference type="EC" id="2.7.7.8" evidence="8"/>
<dbReference type="HAMAP" id="MF_01595">
    <property type="entry name" value="PNPase"/>
    <property type="match status" value="1"/>
</dbReference>
<dbReference type="SMART" id="SM00322">
    <property type="entry name" value="KH"/>
    <property type="match status" value="1"/>
</dbReference>
<keyword evidence="2 8" id="KW-0963">Cytoplasm</keyword>
<dbReference type="PANTHER" id="PTHR11252">
    <property type="entry name" value="POLYRIBONUCLEOTIDE NUCLEOTIDYLTRANSFERASE"/>
    <property type="match status" value="1"/>
</dbReference>
<dbReference type="Pfam" id="PF00013">
    <property type="entry name" value="KH_1"/>
    <property type="match status" value="1"/>
</dbReference>
<keyword evidence="5 8" id="KW-0479">Metal-binding</keyword>
<gene>
    <name evidence="8 11" type="primary">pnp</name>
    <name evidence="11" type="ORF">BWX89_01682</name>
</gene>
<dbReference type="FunFam" id="3.30.230.70:FF:000002">
    <property type="entry name" value="Polyribonucleotide nucleotidyltransferase"/>
    <property type="match status" value="1"/>
</dbReference>
<dbReference type="AlphaFoldDB" id="A0A1V6C4J2"/>
<evidence type="ECO:0000256" key="3">
    <source>
        <dbReference type="ARBA" id="ARBA00022679"/>
    </source>
</evidence>
<dbReference type="GO" id="GO:0003723">
    <property type="term" value="F:RNA binding"/>
    <property type="evidence" value="ECO:0007669"/>
    <property type="project" value="UniProtKB-UniRule"/>
</dbReference>
<comment type="catalytic activity">
    <reaction evidence="8">
        <text>RNA(n+1) + phosphate = RNA(n) + a ribonucleoside 5'-diphosphate</text>
        <dbReference type="Rhea" id="RHEA:22096"/>
        <dbReference type="Rhea" id="RHEA-COMP:14527"/>
        <dbReference type="Rhea" id="RHEA-COMP:17342"/>
        <dbReference type="ChEBI" id="CHEBI:43474"/>
        <dbReference type="ChEBI" id="CHEBI:57930"/>
        <dbReference type="ChEBI" id="CHEBI:140395"/>
        <dbReference type="EC" id="2.7.7.8"/>
    </reaction>
</comment>
<reference evidence="11" key="1">
    <citation type="submission" date="2017-02" db="EMBL/GenBank/DDBJ databases">
        <title>Delving into the versatile metabolic prowess of the omnipresent phylum Bacteroidetes.</title>
        <authorList>
            <person name="Nobu M.K."/>
            <person name="Mei R."/>
            <person name="Narihiro T."/>
            <person name="Kuroda K."/>
            <person name="Liu W.-T."/>
        </authorList>
    </citation>
    <scope>NUCLEOTIDE SEQUENCE</scope>
    <source>
        <strain evidence="11">ADurb.Bin131</strain>
    </source>
</reference>
<comment type="subcellular location">
    <subcellularLocation>
        <location evidence="8">Cytoplasm</location>
    </subcellularLocation>
</comment>
<protein>
    <recommendedName>
        <fullName evidence="8">Polyribonucleotide nucleotidyltransferase</fullName>
        <ecNumber evidence="8">2.7.7.8</ecNumber>
    </recommendedName>
    <alternativeName>
        <fullName evidence="8">Polynucleotide phosphorylase</fullName>
        <shortName evidence="8">PNPase</shortName>
    </alternativeName>
</protein>
<dbReference type="EMBL" id="MWDQ01000150">
    <property type="protein sequence ID" value="OQB71761.1"/>
    <property type="molecule type" value="Genomic_DNA"/>
</dbReference>
<dbReference type="GO" id="GO:0004654">
    <property type="term" value="F:polyribonucleotide nucleotidyltransferase activity"/>
    <property type="evidence" value="ECO:0007669"/>
    <property type="project" value="UniProtKB-UniRule"/>
</dbReference>
<dbReference type="PIRSF" id="PIRSF005499">
    <property type="entry name" value="PNPase"/>
    <property type="match status" value="1"/>
</dbReference>
<dbReference type="InterPro" id="IPR003029">
    <property type="entry name" value="S1_domain"/>
</dbReference>
<comment type="caution">
    <text evidence="11">The sequence shown here is derived from an EMBL/GenBank/DDBJ whole genome shotgun (WGS) entry which is preliminary data.</text>
</comment>
<dbReference type="InterPro" id="IPR004087">
    <property type="entry name" value="KH_dom"/>
</dbReference>